<dbReference type="EMBL" id="GGEC01022315">
    <property type="protein sequence ID" value="MBX02799.1"/>
    <property type="molecule type" value="Transcribed_RNA"/>
</dbReference>
<dbReference type="AlphaFoldDB" id="A0A2P2KAN9"/>
<reference evidence="1" key="1">
    <citation type="submission" date="2018-02" db="EMBL/GenBank/DDBJ databases">
        <title>Rhizophora mucronata_Transcriptome.</title>
        <authorList>
            <person name="Meera S.P."/>
            <person name="Sreeshan A."/>
            <person name="Augustine A."/>
        </authorList>
    </citation>
    <scope>NUCLEOTIDE SEQUENCE</scope>
    <source>
        <tissue evidence="1">Leaf</tissue>
    </source>
</reference>
<sequence length="71" mass="7528">MHHCEVNKQGNKNFLTSTLPLADAVAVASFTAERAAAASFLTSSLLFPAPLGSSWGTSFRGHSAFFVAMPR</sequence>
<evidence type="ECO:0000313" key="1">
    <source>
        <dbReference type="EMBL" id="MBX02799.1"/>
    </source>
</evidence>
<organism evidence="1">
    <name type="scientific">Rhizophora mucronata</name>
    <name type="common">Asiatic mangrove</name>
    <dbReference type="NCBI Taxonomy" id="61149"/>
    <lineage>
        <taxon>Eukaryota</taxon>
        <taxon>Viridiplantae</taxon>
        <taxon>Streptophyta</taxon>
        <taxon>Embryophyta</taxon>
        <taxon>Tracheophyta</taxon>
        <taxon>Spermatophyta</taxon>
        <taxon>Magnoliopsida</taxon>
        <taxon>eudicotyledons</taxon>
        <taxon>Gunneridae</taxon>
        <taxon>Pentapetalae</taxon>
        <taxon>rosids</taxon>
        <taxon>fabids</taxon>
        <taxon>Malpighiales</taxon>
        <taxon>Rhizophoraceae</taxon>
        <taxon>Rhizophora</taxon>
    </lineage>
</organism>
<name>A0A2P2KAN9_RHIMU</name>
<accession>A0A2P2KAN9</accession>
<protein>
    <submittedName>
        <fullName evidence="1">Uncharacterized protein</fullName>
    </submittedName>
</protein>
<proteinExistence type="predicted"/>